<dbReference type="EMBL" id="JAHLQK010000001">
    <property type="protein sequence ID" value="MBU5675715.1"/>
    <property type="molecule type" value="Genomic_DNA"/>
</dbReference>
<comment type="caution">
    <text evidence="2">The sequence shown here is derived from an EMBL/GenBank/DDBJ whole genome shotgun (WGS) entry which is preliminary data.</text>
</comment>
<organism evidence="2 3">
    <name type="scientific">Alkaliphilus flagellatus</name>
    <dbReference type="NCBI Taxonomy" id="2841507"/>
    <lineage>
        <taxon>Bacteria</taxon>
        <taxon>Bacillati</taxon>
        <taxon>Bacillota</taxon>
        <taxon>Clostridia</taxon>
        <taxon>Peptostreptococcales</taxon>
        <taxon>Natronincolaceae</taxon>
        <taxon>Alkaliphilus</taxon>
    </lineage>
</organism>
<keyword evidence="1" id="KW-0812">Transmembrane</keyword>
<keyword evidence="1" id="KW-1133">Transmembrane helix</keyword>
<evidence type="ECO:0000313" key="3">
    <source>
        <dbReference type="Proteomes" id="UP000779508"/>
    </source>
</evidence>
<dbReference type="RefSeq" id="WP_216415171.1">
    <property type="nucleotide sequence ID" value="NZ_JAHLQK010000001.1"/>
</dbReference>
<evidence type="ECO:0000256" key="1">
    <source>
        <dbReference type="SAM" id="Phobius"/>
    </source>
</evidence>
<evidence type="ECO:0000313" key="2">
    <source>
        <dbReference type="EMBL" id="MBU5675715.1"/>
    </source>
</evidence>
<protein>
    <submittedName>
        <fullName evidence="2">Uncharacterized protein</fullName>
    </submittedName>
</protein>
<accession>A0ABS6FZP4</accession>
<dbReference type="Proteomes" id="UP000779508">
    <property type="component" value="Unassembled WGS sequence"/>
</dbReference>
<keyword evidence="3" id="KW-1185">Reference proteome</keyword>
<gene>
    <name evidence="2" type="ORF">KQI88_04735</name>
</gene>
<name>A0ABS6FZP4_9FIRM</name>
<proteinExistence type="predicted"/>
<feature type="transmembrane region" description="Helical" evidence="1">
    <location>
        <begin position="12"/>
        <end position="34"/>
    </location>
</feature>
<sequence>MGIKNYKKKCITLGISLIITGTIITIVGFGLTGFDLSKFKGTDSYKWYRTINIGHNFY</sequence>
<reference evidence="2 3" key="1">
    <citation type="submission" date="2021-06" db="EMBL/GenBank/DDBJ databases">
        <authorList>
            <person name="Sun Q."/>
            <person name="Li D."/>
        </authorList>
    </citation>
    <scope>NUCLEOTIDE SEQUENCE [LARGE SCALE GENOMIC DNA]</scope>
    <source>
        <strain evidence="2 3">MSJ-5</strain>
    </source>
</reference>
<keyword evidence="1" id="KW-0472">Membrane</keyword>